<keyword evidence="2" id="KW-0808">Transferase</keyword>
<dbReference type="RefSeq" id="WP_307421460.1">
    <property type="nucleotide sequence ID" value="NZ_JAUSVK010000001.1"/>
</dbReference>
<keyword evidence="1" id="KW-1133">Transmembrane helix</keyword>
<feature type="transmembrane region" description="Helical" evidence="1">
    <location>
        <begin position="135"/>
        <end position="154"/>
    </location>
</feature>
<keyword evidence="1" id="KW-0812">Transmembrane</keyword>
<gene>
    <name evidence="2" type="ORF">J3R73_000091</name>
</gene>
<keyword evidence="3" id="KW-1185">Reference proteome</keyword>
<dbReference type="EC" id="2.7.7.67" evidence="2"/>
<dbReference type="InterPro" id="IPR032690">
    <property type="entry name" value="CarS"/>
</dbReference>
<comment type="caution">
    <text evidence="2">The sequence shown here is derived from an EMBL/GenBank/DDBJ whole genome shotgun (WGS) entry which is preliminary data.</text>
</comment>
<evidence type="ECO:0000313" key="2">
    <source>
        <dbReference type="EMBL" id="MDQ0390299.1"/>
    </source>
</evidence>
<protein>
    <submittedName>
        <fullName evidence="2">CDP-2,3-bis-(O-geranylgeranyl)-sn-glycerol synthase</fullName>
        <ecNumber evidence="2">2.7.7.67</ecNumber>
    </submittedName>
</protein>
<dbReference type="PANTHER" id="PTHR39650">
    <property type="entry name" value="CDP-ARCHAEOL SYNTHASE"/>
    <property type="match status" value="1"/>
</dbReference>
<dbReference type="Pfam" id="PF01864">
    <property type="entry name" value="CarS-like"/>
    <property type="match status" value="1"/>
</dbReference>
<accession>A0ABU0F829</accession>
<evidence type="ECO:0000313" key="3">
    <source>
        <dbReference type="Proteomes" id="UP001237448"/>
    </source>
</evidence>
<reference evidence="2 3" key="1">
    <citation type="submission" date="2023-07" db="EMBL/GenBank/DDBJ databases">
        <title>Genomic Encyclopedia of Type Strains, Phase IV (KMG-IV): sequencing the most valuable type-strain genomes for metagenomic binning, comparative biology and taxonomic classification.</title>
        <authorList>
            <person name="Goeker M."/>
        </authorList>
    </citation>
    <scope>NUCLEOTIDE SEQUENCE [LARGE SCALE GENOMIC DNA]</scope>
    <source>
        <strain evidence="2 3">DSM 5896</strain>
    </source>
</reference>
<keyword evidence="1" id="KW-0472">Membrane</keyword>
<keyword evidence="2" id="KW-0548">Nucleotidyltransferase</keyword>
<dbReference type="PANTHER" id="PTHR39650:SF1">
    <property type="entry name" value="CDP-ARCHAEOL SYNTHASE"/>
    <property type="match status" value="1"/>
</dbReference>
<feature type="transmembrane region" description="Helical" evidence="1">
    <location>
        <begin position="58"/>
        <end position="88"/>
    </location>
</feature>
<dbReference type="EMBL" id="JAUSVK010000001">
    <property type="protein sequence ID" value="MDQ0390299.1"/>
    <property type="molecule type" value="Genomic_DNA"/>
</dbReference>
<name>A0ABU0F829_9HYPH</name>
<proteinExistence type="predicted"/>
<evidence type="ECO:0000256" key="1">
    <source>
        <dbReference type="SAM" id="Phobius"/>
    </source>
</evidence>
<sequence length="163" mass="17327">MNDWFLLLRLLVLLGVANSMPMFAKTLFGDRCAAPLDGGVILSDGRPLFGSSKTFRGLLVSLACTTLASAVLGLGWANGAIIAAGAMAGDLAASFIKRRHGVKVHGQAFGLDQIPEALVPLLLVGLRLGLCWTSVALLLALFVVLEVLLSRLLFRLGLREQPF</sequence>
<dbReference type="GO" id="GO:0043338">
    <property type="term" value="F:CDP-2,3-bis-(O-geranylgeranyl)-sn-glycerol synthase activity"/>
    <property type="evidence" value="ECO:0007669"/>
    <property type="project" value="UniProtKB-EC"/>
</dbReference>
<organism evidence="2 3">
    <name type="scientific">Labrys monachus</name>
    <dbReference type="NCBI Taxonomy" id="217067"/>
    <lineage>
        <taxon>Bacteria</taxon>
        <taxon>Pseudomonadati</taxon>
        <taxon>Pseudomonadota</taxon>
        <taxon>Alphaproteobacteria</taxon>
        <taxon>Hyphomicrobiales</taxon>
        <taxon>Xanthobacteraceae</taxon>
        <taxon>Labrys</taxon>
    </lineage>
</organism>
<dbReference type="Proteomes" id="UP001237448">
    <property type="component" value="Unassembled WGS sequence"/>
</dbReference>